<sequence>MLTDDDVLPVLAGDKAALARAAIGAAGSETPEQARLSKSAAAQGLSGADIAASVRLFGWFAPEDIPAFLRPAVAAYASAAATLVQDPRDIIFVTNMVFYFATIVPSAVMLLARFSWLHAVLHTVALAVFTAPFILMLHCLSHRKIASKSAPWLDHLVHVVLSPFFGETWNTFYYHHVKHHHVEDNNPLDLSSTIWYDRDNAFHFLLYFARFYFLIVLELPVYFIRKGRYQWAFNCFAGEVATLVFYASFFWLLPNNPNGVIFAWFVPFNLARFGMMSGNWAQHAFVEHSDPTNDYKTSITCLATFYNKNCFNDGYHTSHHLNPIRRWDEHPQNFVDHKEKYDAQTTVVFRDLDFHGVWVALMLKDYDTLAKSFVQVGEKKMTHDELKQYLRARTKRLPAELIAKHFK</sequence>
<reference evidence="3 4" key="1">
    <citation type="submission" date="2023-09" db="EMBL/GenBank/DDBJ databases">
        <title>Pangenome analysis of Batrachochytrium dendrobatidis and related Chytrids.</title>
        <authorList>
            <person name="Yacoub M.N."/>
            <person name="Stajich J.E."/>
            <person name="James T.Y."/>
        </authorList>
    </citation>
    <scope>NUCLEOTIDE SEQUENCE [LARGE SCALE GENOMIC DNA]</scope>
    <source>
        <strain evidence="3 4">JEL0888</strain>
    </source>
</reference>
<dbReference type="Pfam" id="PF00487">
    <property type="entry name" value="FA_desaturase"/>
    <property type="match status" value="1"/>
</dbReference>
<protein>
    <recommendedName>
        <fullName evidence="2">Fatty acid desaturase domain-containing protein</fullName>
    </recommendedName>
</protein>
<feature type="transmembrane region" description="Helical" evidence="1">
    <location>
        <begin position="96"/>
        <end position="114"/>
    </location>
</feature>
<keyword evidence="1" id="KW-0812">Transmembrane</keyword>
<evidence type="ECO:0000256" key="1">
    <source>
        <dbReference type="SAM" id="Phobius"/>
    </source>
</evidence>
<gene>
    <name evidence="3" type="ORF">HK105_206156</name>
</gene>
<comment type="caution">
    <text evidence="3">The sequence shown here is derived from an EMBL/GenBank/DDBJ whole genome shotgun (WGS) entry which is preliminary data.</text>
</comment>
<dbReference type="EMBL" id="JADGIZ020000034">
    <property type="protein sequence ID" value="KAL2914384.1"/>
    <property type="molecule type" value="Genomic_DNA"/>
</dbReference>
<dbReference type="Proteomes" id="UP001527925">
    <property type="component" value="Unassembled WGS sequence"/>
</dbReference>
<evidence type="ECO:0000259" key="2">
    <source>
        <dbReference type="Pfam" id="PF00487"/>
    </source>
</evidence>
<feature type="domain" description="Fatty acid desaturase" evidence="2">
    <location>
        <begin position="115"/>
        <end position="345"/>
    </location>
</feature>
<proteinExistence type="predicted"/>
<keyword evidence="1" id="KW-0472">Membrane</keyword>
<name>A0ABR4N4I3_9FUNG</name>
<accession>A0ABR4N4I3</accession>
<dbReference type="PANTHER" id="PTHR36459">
    <property type="entry name" value="ORF"/>
    <property type="match status" value="1"/>
</dbReference>
<evidence type="ECO:0000313" key="3">
    <source>
        <dbReference type="EMBL" id="KAL2914384.1"/>
    </source>
</evidence>
<keyword evidence="1" id="KW-1133">Transmembrane helix</keyword>
<evidence type="ECO:0000313" key="4">
    <source>
        <dbReference type="Proteomes" id="UP001527925"/>
    </source>
</evidence>
<keyword evidence="4" id="KW-1185">Reference proteome</keyword>
<organism evidence="3 4">
    <name type="scientific">Polyrhizophydium stewartii</name>
    <dbReference type="NCBI Taxonomy" id="2732419"/>
    <lineage>
        <taxon>Eukaryota</taxon>
        <taxon>Fungi</taxon>
        <taxon>Fungi incertae sedis</taxon>
        <taxon>Chytridiomycota</taxon>
        <taxon>Chytridiomycota incertae sedis</taxon>
        <taxon>Chytridiomycetes</taxon>
        <taxon>Rhizophydiales</taxon>
        <taxon>Rhizophydiales incertae sedis</taxon>
        <taxon>Polyrhizophydium</taxon>
    </lineage>
</organism>
<dbReference type="InterPro" id="IPR005804">
    <property type="entry name" value="FA_desaturase_dom"/>
</dbReference>
<dbReference type="PANTHER" id="PTHR36459:SF1">
    <property type="entry name" value="FATTY ACID DESATURASE DOMAIN-CONTAINING PROTEIN-RELATED"/>
    <property type="match status" value="1"/>
</dbReference>
<feature type="transmembrane region" description="Helical" evidence="1">
    <location>
        <begin position="204"/>
        <end position="224"/>
    </location>
</feature>
<feature type="transmembrane region" description="Helical" evidence="1">
    <location>
        <begin position="120"/>
        <end position="140"/>
    </location>
</feature>
<feature type="transmembrane region" description="Helical" evidence="1">
    <location>
        <begin position="231"/>
        <end position="253"/>
    </location>
</feature>